<keyword evidence="4" id="KW-1185">Reference proteome</keyword>
<evidence type="ECO:0000259" key="2">
    <source>
        <dbReference type="Pfam" id="PF00496"/>
    </source>
</evidence>
<dbReference type="InterPro" id="IPR000914">
    <property type="entry name" value="SBP_5_dom"/>
</dbReference>
<dbReference type="RefSeq" id="WP_073341304.1">
    <property type="nucleotide sequence ID" value="NZ_FQVH01000002.1"/>
</dbReference>
<accession>A0A1M4TQ59</accession>
<dbReference type="Proteomes" id="UP000184088">
    <property type="component" value="Unassembled WGS sequence"/>
</dbReference>
<protein>
    <submittedName>
        <fullName evidence="3">Peptide/nickel transport system substrate-binding protein</fullName>
    </submittedName>
</protein>
<dbReference type="SUPFAM" id="SSF53850">
    <property type="entry name" value="Periplasmic binding protein-like II"/>
    <property type="match status" value="1"/>
</dbReference>
<evidence type="ECO:0000313" key="3">
    <source>
        <dbReference type="EMBL" id="SHE46583.1"/>
    </source>
</evidence>
<dbReference type="PANTHER" id="PTHR30290">
    <property type="entry name" value="PERIPLASMIC BINDING COMPONENT OF ABC TRANSPORTER"/>
    <property type="match status" value="1"/>
</dbReference>
<dbReference type="EMBL" id="FQVH01000002">
    <property type="protein sequence ID" value="SHE46583.1"/>
    <property type="molecule type" value="Genomic_DNA"/>
</dbReference>
<name>A0A1M4TQ59_9THEO</name>
<reference evidence="3 4" key="1">
    <citation type="submission" date="2016-11" db="EMBL/GenBank/DDBJ databases">
        <authorList>
            <person name="Jaros S."/>
            <person name="Januszkiewicz K."/>
            <person name="Wedrychowicz H."/>
        </authorList>
    </citation>
    <scope>NUCLEOTIDE SEQUENCE [LARGE SCALE GENOMIC DNA]</scope>
    <source>
        <strain evidence="3 4">DSM 17918</strain>
    </source>
</reference>
<gene>
    <name evidence="3" type="ORF">SAMN02746089_00275</name>
</gene>
<sequence>MSIKKGGAVLITFLIIVSLIFSGCSKASNTASNNKTASTQYSDTPKYNKDRSFRDISSWPKPPLYQGNPFAAGGVGWQAYSTCFEGLFENIAVSGTIYNRLAKSVENKGNETIIKLQPNVKWNDGKPFTSKDVWAYYMINNGAAVMKFLTDIETPDDNTIVFKWAEPAPNDRLKIALLAQDMQGTVQYEYYKKYVDRAAELLKNGKPTNDPAKKGAFGKEYDQKTNDELNKNWQEFTKAGPKLPLGTGPFMVKSVTASDMILVKNPYYWRAKNVKFDKIILKQVDQAGAWAMLKAGQLDRFDGTPNKDILENMLNTNKDLAHYMTLDNASAGFVFNIQKPPFNDVKFRRALMYVFDKQKIKDVGNYYGTTTEYSTIGMPFSYSKEWVTQDIMDKMTKFTYDPAKAEELLKQDGWTKGSDGIWRDKNGKQYNFVIATDSTAFQFVNPSEVAAEQLTKFGFPTKLMAVDPSMFYTNAQYPNNKYDMSSSWIENSWGLYSPYGALSGFYWGFASSAGNFPRYKTGPKAGQLNMVLPGPDGQPVDIDKTLKEMLFMSDEDQKKVGSVLAWIANENAFGLPYYQNVSGFWLNIKRIKGYPLPDLVKKYNRNVPLQTDPENVKILDDHWYLWVGQGKQFSDGTYAPN</sequence>
<dbReference type="STRING" id="1121256.SAMN02746089_00275"/>
<dbReference type="OrthoDB" id="239741at2"/>
<feature type="domain" description="Solute-binding protein family 5" evidence="2">
    <location>
        <begin position="97"/>
        <end position="492"/>
    </location>
</feature>
<dbReference type="Pfam" id="PF00496">
    <property type="entry name" value="SBP_bac_5"/>
    <property type="match status" value="1"/>
</dbReference>
<proteinExistence type="predicted"/>
<dbReference type="GO" id="GO:0015833">
    <property type="term" value="P:peptide transport"/>
    <property type="evidence" value="ECO:0007669"/>
    <property type="project" value="TreeGrafter"/>
</dbReference>
<dbReference type="Gene3D" id="3.40.190.10">
    <property type="entry name" value="Periplasmic binding protein-like II"/>
    <property type="match status" value="1"/>
</dbReference>
<dbReference type="Gene3D" id="3.10.105.10">
    <property type="entry name" value="Dipeptide-binding Protein, Domain 3"/>
    <property type="match status" value="1"/>
</dbReference>
<feature type="compositionally biased region" description="Polar residues" evidence="1">
    <location>
        <begin position="28"/>
        <end position="45"/>
    </location>
</feature>
<evidence type="ECO:0000313" key="4">
    <source>
        <dbReference type="Proteomes" id="UP000184088"/>
    </source>
</evidence>
<dbReference type="InterPro" id="IPR039424">
    <property type="entry name" value="SBP_5"/>
</dbReference>
<dbReference type="AlphaFoldDB" id="A0A1M4TQ59"/>
<evidence type="ECO:0000256" key="1">
    <source>
        <dbReference type="SAM" id="MobiDB-lite"/>
    </source>
</evidence>
<dbReference type="PROSITE" id="PS51257">
    <property type="entry name" value="PROKAR_LIPOPROTEIN"/>
    <property type="match status" value="1"/>
</dbReference>
<organism evidence="3 4">
    <name type="scientific">Caldanaerobius fijiensis DSM 17918</name>
    <dbReference type="NCBI Taxonomy" id="1121256"/>
    <lineage>
        <taxon>Bacteria</taxon>
        <taxon>Bacillati</taxon>
        <taxon>Bacillota</taxon>
        <taxon>Clostridia</taxon>
        <taxon>Thermoanaerobacterales</taxon>
        <taxon>Thermoanaerobacteraceae</taxon>
        <taxon>Caldanaerobius</taxon>
    </lineage>
</organism>
<feature type="region of interest" description="Disordered" evidence="1">
    <location>
        <begin position="28"/>
        <end position="49"/>
    </location>
</feature>
<dbReference type="GO" id="GO:1904680">
    <property type="term" value="F:peptide transmembrane transporter activity"/>
    <property type="evidence" value="ECO:0007669"/>
    <property type="project" value="TreeGrafter"/>
</dbReference>